<dbReference type="STRING" id="4565.A0A3B6PRQ9"/>
<evidence type="ECO:0000313" key="4">
    <source>
        <dbReference type="EnsemblPlants" id="TraesCS6B02G332200.1.cds1"/>
    </source>
</evidence>
<evidence type="ECO:0000256" key="2">
    <source>
        <dbReference type="SAM" id="MobiDB-lite"/>
    </source>
</evidence>
<dbReference type="RefSeq" id="XP_044409698.1">
    <property type="nucleotide sequence ID" value="XM_044553763.1"/>
</dbReference>
<dbReference type="Pfam" id="PF11250">
    <property type="entry name" value="FAF"/>
    <property type="match status" value="1"/>
</dbReference>
<dbReference type="Gramene" id="TraesCS6B02G332200.1">
    <property type="protein sequence ID" value="TraesCS6B02G332200.1.cds1"/>
    <property type="gene ID" value="TraesCS6B02G332200"/>
</dbReference>
<dbReference type="PANTHER" id="PTHR33155:SF75">
    <property type="entry name" value="OS02G0750800 PROTEIN"/>
    <property type="match status" value="1"/>
</dbReference>
<dbReference type="Gramene" id="TraesSTA6B03G03574830.1">
    <property type="protein sequence ID" value="TraesSTA6B03G03574830.1.CDS1"/>
    <property type="gene ID" value="TraesSTA6B03G03574830"/>
</dbReference>
<dbReference type="PANTHER" id="PTHR33155">
    <property type="entry name" value="FANTASTIC FOUR-LIKE PROTEIN (DUF3049)"/>
    <property type="match status" value="1"/>
</dbReference>
<dbReference type="OrthoDB" id="680506at2759"/>
<organism evidence="4">
    <name type="scientific">Triticum aestivum</name>
    <name type="common">Wheat</name>
    <dbReference type="NCBI Taxonomy" id="4565"/>
    <lineage>
        <taxon>Eukaryota</taxon>
        <taxon>Viridiplantae</taxon>
        <taxon>Streptophyta</taxon>
        <taxon>Embryophyta</taxon>
        <taxon>Tracheophyta</taxon>
        <taxon>Spermatophyta</taxon>
        <taxon>Magnoliopsida</taxon>
        <taxon>Liliopsida</taxon>
        <taxon>Poales</taxon>
        <taxon>Poaceae</taxon>
        <taxon>BOP clade</taxon>
        <taxon>Pooideae</taxon>
        <taxon>Triticodae</taxon>
        <taxon>Triticeae</taxon>
        <taxon>Triticinae</taxon>
        <taxon>Triticum</taxon>
    </lineage>
</organism>
<accession>A0A3B6PRQ9</accession>
<keyword evidence="5" id="KW-1185">Reference proteome</keyword>
<comment type="similarity">
    <text evidence="1">Belongs to the fantastic four family.</text>
</comment>
<gene>
    <name evidence="4" type="primary">LOC123134519</name>
</gene>
<dbReference type="Proteomes" id="UP000019116">
    <property type="component" value="Chromosome 6B"/>
</dbReference>
<name>A0A3B6PRQ9_WHEAT</name>
<dbReference type="InterPro" id="IPR046431">
    <property type="entry name" value="FAF_dom"/>
</dbReference>
<reference evidence="4" key="2">
    <citation type="submission" date="2018-10" db="UniProtKB">
        <authorList>
            <consortium name="EnsemblPlants"/>
        </authorList>
    </citation>
    <scope>IDENTIFICATION</scope>
</reference>
<dbReference type="Gramene" id="TraesLAC6B03G03539670.1">
    <property type="protein sequence ID" value="TraesLAC6B03G03539670.1.CDS1"/>
    <property type="gene ID" value="TraesLAC6B03G03539670"/>
</dbReference>
<feature type="domain" description="FAF" evidence="3">
    <location>
        <begin position="75"/>
        <end position="126"/>
    </location>
</feature>
<dbReference type="Gramene" id="TraesCAD_scaffold_161397_01G000100.1">
    <property type="protein sequence ID" value="TraesCAD_scaffold_161397_01G000100.1"/>
    <property type="gene ID" value="TraesCAD_scaffold_161397_01G000100"/>
</dbReference>
<dbReference type="Gramene" id="TraesMAC6B03G03584140.2">
    <property type="protein sequence ID" value="TraesMAC6B03G03584140.2.CDS1"/>
    <property type="gene ID" value="TraesMAC6B03G03584140"/>
</dbReference>
<dbReference type="Gramene" id="TraesWEE_scaffold_105241_01G000100.1">
    <property type="protein sequence ID" value="TraesWEE_scaffold_105241_01G000100.1"/>
    <property type="gene ID" value="TraesWEE_scaffold_105241_01G000100"/>
</dbReference>
<dbReference type="Gramene" id="TraesCLE_scaffold_033340_01G000100.1">
    <property type="protein sequence ID" value="TraesCLE_scaffold_033340_01G000100.1"/>
    <property type="gene ID" value="TraesCLE_scaffold_033340_01G000100"/>
</dbReference>
<dbReference type="GeneID" id="123134519"/>
<protein>
    <recommendedName>
        <fullName evidence="3">FAF domain-containing protein</fullName>
    </recommendedName>
</protein>
<evidence type="ECO:0000256" key="1">
    <source>
        <dbReference type="ARBA" id="ARBA00008690"/>
    </source>
</evidence>
<feature type="region of interest" description="Disordered" evidence="2">
    <location>
        <begin position="32"/>
        <end position="88"/>
    </location>
</feature>
<dbReference type="InterPro" id="IPR021410">
    <property type="entry name" value="FAF"/>
</dbReference>
<reference evidence="4" key="1">
    <citation type="submission" date="2018-08" db="EMBL/GenBank/DDBJ databases">
        <authorList>
            <person name="Rossello M."/>
        </authorList>
    </citation>
    <scope>NUCLEOTIDE SEQUENCE [LARGE SCALE GENOMIC DNA]</scope>
    <source>
        <strain evidence="4">cv. Chinese Spring</strain>
    </source>
</reference>
<dbReference type="EnsemblPlants" id="TraesCS6B02G332200.1">
    <property type="protein sequence ID" value="TraesCS6B02G332200.1.cds1"/>
    <property type="gene ID" value="TraesCS6B02G332200"/>
</dbReference>
<dbReference type="OMA" id="HEDDSPM"/>
<evidence type="ECO:0000313" key="5">
    <source>
        <dbReference type="Proteomes" id="UP000019116"/>
    </source>
</evidence>
<dbReference type="Gramene" id="TraesCS6B03G0941500.1">
    <property type="protein sequence ID" value="TraesCS6B03G0941500.1.CDS1"/>
    <property type="gene ID" value="TraesCS6B03G0941500"/>
</dbReference>
<sequence>MLLSVSRSADKFAPLAGLRSLLVPDPVAVGGGVVTRTIPASPPPRGEADPEESVDEEDEGCWVSYGRRDPGRRRLPPPIPSLAGRSGLRRARTEDRRLVISKVRVMRPDYYVRARRVRGGRLLMRLVEREDDCPRDPLRAPGCAREGGADRADEAAAVQGDVIDDEQAAAAPATMPAFGCFEDVVKYQYAIGSSPLHRVPLLRMVH</sequence>
<dbReference type="Gramene" id="TraesLDM6B03G03587000.1">
    <property type="protein sequence ID" value="TraesLDM6B03G03587000.1.CDS1"/>
    <property type="gene ID" value="TraesLDM6B03G03587000"/>
</dbReference>
<dbReference type="Gramene" id="TraesMAC6B03G03584140.1">
    <property type="protein sequence ID" value="TraesMAC6B03G03584140.1.CDS1"/>
    <property type="gene ID" value="TraesMAC6B03G03584140"/>
</dbReference>
<dbReference type="Gramene" id="TraesJUL6B03G03615560.1">
    <property type="protein sequence ID" value="TraesJUL6B03G03615560.1.CDS1"/>
    <property type="gene ID" value="TraesJUL6B03G03615560"/>
</dbReference>
<dbReference type="Gramene" id="TraesROB_scaffold_029836_01G000300.1">
    <property type="protein sequence ID" value="TraesROB_scaffold_029836_01G000300.1"/>
    <property type="gene ID" value="TraesROB_scaffold_029836_01G000300"/>
</dbReference>
<dbReference type="AlphaFoldDB" id="A0A3B6PRQ9"/>
<feature type="compositionally biased region" description="Acidic residues" evidence="2">
    <location>
        <begin position="49"/>
        <end position="60"/>
    </location>
</feature>
<dbReference type="Gramene" id="TraesSYM6B03G03527360.1">
    <property type="protein sequence ID" value="TraesSYM6B03G03527360.1.CDS1"/>
    <property type="gene ID" value="TraesSYM6B03G03527360"/>
</dbReference>
<proteinExistence type="inferred from homology"/>
<evidence type="ECO:0000259" key="3">
    <source>
        <dbReference type="Pfam" id="PF11250"/>
    </source>
</evidence>
<dbReference type="Gramene" id="TraesNOR6B03G03621290.1">
    <property type="protein sequence ID" value="TraesNOR6B03G03621290.1.CDS1"/>
    <property type="gene ID" value="TraesNOR6B03G03621290"/>
</dbReference>